<feature type="binding site" evidence="9">
    <location>
        <position position="224"/>
    </location>
    <ligand>
        <name>Zn(2+)</name>
        <dbReference type="ChEBI" id="CHEBI:29105"/>
    </ligand>
</feature>
<reference evidence="14" key="1">
    <citation type="journal article" date="2020" name="PLoS Negl. Trop. Dis.">
        <title>High-quality nuclear genome for Sarcoptes scabiei-A critical resource for a neglected parasite.</title>
        <authorList>
            <person name="Korhonen P.K."/>
            <person name="Gasser R.B."/>
            <person name="Ma G."/>
            <person name="Wang T."/>
            <person name="Stroehlein A.J."/>
            <person name="Young N.D."/>
            <person name="Ang C.S."/>
            <person name="Fernando D.D."/>
            <person name="Lu H.C."/>
            <person name="Taylor S."/>
            <person name="Reynolds S.L."/>
            <person name="Mofiz E."/>
            <person name="Najaraj S.H."/>
            <person name="Gowda H."/>
            <person name="Madugundu A."/>
            <person name="Renuse S."/>
            <person name="Holt D."/>
            <person name="Pandey A."/>
            <person name="Papenfuss A.T."/>
            <person name="Fischer K."/>
        </authorList>
    </citation>
    <scope>NUCLEOTIDE SEQUENCE [LARGE SCALE GENOMIC DNA]</scope>
</reference>
<dbReference type="UniPathway" id="UPA00904">
    <property type="reaction ID" value="UER00875"/>
</dbReference>
<evidence type="ECO:0000256" key="2">
    <source>
        <dbReference type="ARBA" id="ARBA00022490"/>
    </source>
</evidence>
<feature type="binding site" evidence="9">
    <location>
        <position position="145"/>
    </location>
    <ligand>
        <name>Zn(2+)</name>
        <dbReference type="ChEBI" id="CHEBI:29105"/>
    </ligand>
</feature>
<feature type="binding site" evidence="9">
    <location>
        <position position="125"/>
    </location>
    <ligand>
        <name>substrate</name>
    </ligand>
</feature>
<comment type="pathway">
    <text evidence="9">Amino-acid biosynthesis; L-methionine biosynthesis via salvage pathway; L-methionine from S-methyl-5-thio-alpha-D-ribose 1-phosphate: step 2/6.</text>
</comment>
<dbReference type="SMART" id="SM01007">
    <property type="entry name" value="Aldolase_II"/>
    <property type="match status" value="1"/>
</dbReference>
<keyword evidence="5 9" id="KW-0862">Zinc</keyword>
<organism evidence="12">
    <name type="scientific">Sarcoptes scabiei</name>
    <name type="common">Itch mite</name>
    <name type="synonym">Acarus scabiei</name>
    <dbReference type="NCBI Taxonomy" id="52283"/>
    <lineage>
        <taxon>Eukaryota</taxon>
        <taxon>Metazoa</taxon>
        <taxon>Ecdysozoa</taxon>
        <taxon>Arthropoda</taxon>
        <taxon>Chelicerata</taxon>
        <taxon>Arachnida</taxon>
        <taxon>Acari</taxon>
        <taxon>Acariformes</taxon>
        <taxon>Sarcoptiformes</taxon>
        <taxon>Astigmata</taxon>
        <taxon>Psoroptidia</taxon>
        <taxon>Sarcoptoidea</taxon>
        <taxon>Sarcoptidae</taxon>
        <taxon>Sarcoptinae</taxon>
        <taxon>Sarcoptes</taxon>
    </lineage>
</organism>
<dbReference type="GO" id="GO:0046570">
    <property type="term" value="F:methylthioribulose 1-phosphate dehydratase activity"/>
    <property type="evidence" value="ECO:0007669"/>
    <property type="project" value="UniProtKB-UniRule"/>
</dbReference>
<keyword evidence="2 9" id="KW-0963">Cytoplasm</keyword>
<keyword evidence="7 9" id="KW-0456">Lyase</keyword>
<reference evidence="13" key="3">
    <citation type="submission" date="2022-06" db="UniProtKB">
        <authorList>
            <consortium name="EnsemblMetazoa"/>
        </authorList>
    </citation>
    <scope>IDENTIFICATION</scope>
</reference>
<dbReference type="NCBIfam" id="TIGR03328">
    <property type="entry name" value="salvage_mtnB"/>
    <property type="match status" value="1"/>
</dbReference>
<comment type="function">
    <text evidence="8">Catalyzes the dehydration of methylthioribulose-1-phosphate (MTRu-1-P) into 2,3-diketo-5-methylthiopentyl-1-phosphate (DK-MTP-1-P). Functions in the methionine salvage pathway, which plays a key role in cancer, apoptosis, microbial proliferation and inflammation. May inhibit the CASP1-related inflammatory response (pyroptosis), the CASP9-dependent apoptotic pathway and the cytochrome c-dependent and APAF1-mediated cell death.</text>
</comment>
<dbReference type="Gene3D" id="3.40.225.10">
    <property type="entry name" value="Class II aldolase/adducin N-terminal domain"/>
    <property type="match status" value="1"/>
</dbReference>
<dbReference type="Pfam" id="PF00596">
    <property type="entry name" value="Aldolase_II"/>
    <property type="match status" value="1"/>
</dbReference>
<comment type="catalytic activity">
    <reaction evidence="9">
        <text>5-(methylsulfanyl)-D-ribulose 1-phosphate = 5-methylsulfanyl-2,3-dioxopentyl phosphate + H2O</text>
        <dbReference type="Rhea" id="RHEA:15549"/>
        <dbReference type="ChEBI" id="CHEBI:15377"/>
        <dbReference type="ChEBI" id="CHEBI:58548"/>
        <dbReference type="ChEBI" id="CHEBI:58828"/>
        <dbReference type="EC" id="4.2.1.109"/>
    </reaction>
</comment>
<feature type="active site" description="Proton donor/acceptor" evidence="9">
    <location>
        <position position="168"/>
    </location>
</feature>
<dbReference type="OrthoDB" id="191080at2759"/>
<comment type="similarity">
    <text evidence="1">Belongs to the aldolase class II family. Adducin subfamily.</text>
</comment>
<evidence type="ECO:0000313" key="12">
    <source>
        <dbReference type="EMBL" id="KAF7490200.1"/>
    </source>
</evidence>
<dbReference type="PANTHER" id="PTHR10640">
    <property type="entry name" value="METHYLTHIORIBULOSE-1-PHOSPHATE DEHYDRATASE"/>
    <property type="match status" value="1"/>
</dbReference>
<dbReference type="FunFam" id="3.40.225.10:FF:000003">
    <property type="entry name" value="Methylthioribulose-1-phosphate dehydratase"/>
    <property type="match status" value="1"/>
</dbReference>
<name>A0A834VC58_SARSC</name>
<dbReference type="SUPFAM" id="SSF53639">
    <property type="entry name" value="AraD/HMP-PK domain-like"/>
    <property type="match status" value="1"/>
</dbReference>
<feature type="domain" description="Class II aldolase/adducin N-terminal" evidence="11">
    <location>
        <begin position="54"/>
        <end position="251"/>
    </location>
</feature>
<keyword evidence="4 9" id="KW-0479">Metal-binding</keyword>
<accession>A0A834VC58</accession>
<protein>
    <recommendedName>
        <fullName evidence="9">Probable methylthioribulose-1-phosphate dehydratase</fullName>
        <shortName evidence="9">MTRu-1-P dehydratase</shortName>
        <ecNumber evidence="9">4.2.1.109</ecNumber>
    </recommendedName>
</protein>
<dbReference type="GO" id="GO:0008270">
    <property type="term" value="F:zinc ion binding"/>
    <property type="evidence" value="ECO:0007669"/>
    <property type="project" value="UniProtKB-UniRule"/>
</dbReference>
<gene>
    <name evidence="12" type="ORF">SSS_9175</name>
</gene>
<evidence type="ECO:0000256" key="7">
    <source>
        <dbReference type="ARBA" id="ARBA00023239"/>
    </source>
</evidence>
<evidence type="ECO:0000259" key="11">
    <source>
        <dbReference type="SMART" id="SM01007"/>
    </source>
</evidence>
<dbReference type="InterPro" id="IPR001303">
    <property type="entry name" value="Aldolase_II/adducin_N"/>
</dbReference>
<keyword evidence="14" id="KW-1185">Reference proteome</keyword>
<comment type="cofactor">
    <cofactor evidence="9">
        <name>Zn(2+)</name>
        <dbReference type="ChEBI" id="CHEBI:29105"/>
    </cofactor>
    <text evidence="9">Binds 1 zinc ion per subunit.</text>
</comment>
<dbReference type="PANTHER" id="PTHR10640:SF7">
    <property type="entry name" value="METHYLTHIORIBULOSE-1-PHOSPHATE DEHYDRATASE"/>
    <property type="match status" value="1"/>
</dbReference>
<dbReference type="InterPro" id="IPR036409">
    <property type="entry name" value="Aldolase_II/adducin_N_sf"/>
</dbReference>
<dbReference type="EC" id="4.2.1.109" evidence="9"/>
<evidence type="ECO:0000256" key="5">
    <source>
        <dbReference type="ARBA" id="ARBA00022833"/>
    </source>
</evidence>
<dbReference type="EnsemblMetazoa" id="SSS_9175s_mrna">
    <property type="protein sequence ID" value="KAF7490200.1"/>
    <property type="gene ID" value="SSS_9175"/>
</dbReference>
<dbReference type="GO" id="GO:0019509">
    <property type="term" value="P:L-methionine salvage from methylthioadenosine"/>
    <property type="evidence" value="ECO:0007669"/>
    <property type="project" value="UniProtKB-UniRule"/>
</dbReference>
<evidence type="ECO:0000256" key="10">
    <source>
        <dbReference type="SAM" id="MobiDB-lite"/>
    </source>
</evidence>
<evidence type="ECO:0000313" key="13">
    <source>
        <dbReference type="EnsemblMetazoa" id="KAF7490200.1"/>
    </source>
</evidence>
<comment type="similarity">
    <text evidence="9">Belongs to the aldolase class II family. MtnB subfamily.</text>
</comment>
<dbReference type="Proteomes" id="UP000070412">
    <property type="component" value="Unassembled WGS sequence"/>
</dbReference>
<feature type="binding site" evidence="9">
    <location>
        <position position="143"/>
    </location>
    <ligand>
        <name>Zn(2+)</name>
        <dbReference type="ChEBI" id="CHEBI:29105"/>
    </ligand>
</feature>
<sequence length="266" mass="30430">MAVDEISGLELESREFISEKLDRTLISENGNREQKSKWHRKKLSPENGREHPRALIPELCRQFYRLGWVTGTGGGISIRLNEEIFVAPSGVQKERLQSNELFVIDIDGQIKQSPPSELNLKRSECTPLFLLAYRHRNAGAVIHSHSINAVLASLIDPSAKEFRVSHQEMIKGIKKGSSDENHRYFDTLIVPIIENTAFERDLTEQLEKAISSYPQTNAVLVRRHGVYVWGKTWQQAKTMAECYDYLFDYAVQLRKLHIQPCPSSPE</sequence>
<proteinExistence type="inferred from homology"/>
<evidence type="ECO:0000256" key="3">
    <source>
        <dbReference type="ARBA" id="ARBA00022605"/>
    </source>
</evidence>
<dbReference type="EMBL" id="WVUK01000062">
    <property type="protein sequence ID" value="KAF7490200.1"/>
    <property type="molecule type" value="Genomic_DNA"/>
</dbReference>
<dbReference type="InterPro" id="IPR027514">
    <property type="entry name" value="Salvage_MtnB_euk"/>
</dbReference>
<evidence type="ECO:0000256" key="8">
    <source>
        <dbReference type="ARBA" id="ARBA00060021"/>
    </source>
</evidence>
<dbReference type="HAMAP" id="MF_03116">
    <property type="entry name" value="Salvage_MtnB_euk"/>
    <property type="match status" value="1"/>
</dbReference>
<dbReference type="AlphaFoldDB" id="A0A834VC58"/>
<reference evidence="12" key="2">
    <citation type="submission" date="2020-01" db="EMBL/GenBank/DDBJ databases">
        <authorList>
            <person name="Korhonen P.K.K."/>
            <person name="Guangxu M.G."/>
            <person name="Wang T.W."/>
            <person name="Stroehlein A.J.S."/>
            <person name="Young N.D."/>
            <person name="Ang C.-S.A."/>
            <person name="Fernando D.W.F."/>
            <person name="Lu H.L."/>
            <person name="Taylor S.T."/>
            <person name="Ehtesham M.E.M."/>
            <person name="Najaraj S.H.N."/>
            <person name="Harsha G.H.G."/>
            <person name="Madugundu A.M."/>
            <person name="Renuse S.R."/>
            <person name="Holt D.H."/>
            <person name="Pandey A.P."/>
            <person name="Papenfuss A.P."/>
            <person name="Gasser R.B.G."/>
            <person name="Fischer K.F."/>
        </authorList>
    </citation>
    <scope>NUCLEOTIDE SEQUENCE</scope>
    <source>
        <strain evidence="12">SSS_KF_BRIS2020</strain>
    </source>
</reference>
<evidence type="ECO:0000256" key="1">
    <source>
        <dbReference type="ARBA" id="ARBA00006274"/>
    </source>
</evidence>
<dbReference type="InterPro" id="IPR017714">
    <property type="entry name" value="MethylthioRu-1-P_deHdtase_MtnB"/>
</dbReference>
<feature type="region of interest" description="Disordered" evidence="10">
    <location>
        <begin position="28"/>
        <end position="50"/>
    </location>
</feature>
<keyword evidence="3 9" id="KW-0028">Amino-acid biosynthesis</keyword>
<evidence type="ECO:0000256" key="4">
    <source>
        <dbReference type="ARBA" id="ARBA00022723"/>
    </source>
</evidence>
<dbReference type="GO" id="GO:0005737">
    <property type="term" value="C:cytoplasm"/>
    <property type="evidence" value="ECO:0007669"/>
    <property type="project" value="UniProtKB-SubCell"/>
</dbReference>
<comment type="subcellular location">
    <subcellularLocation>
        <location evidence="9">Cytoplasm</location>
    </subcellularLocation>
</comment>
<evidence type="ECO:0000256" key="6">
    <source>
        <dbReference type="ARBA" id="ARBA00023167"/>
    </source>
</evidence>
<evidence type="ECO:0000313" key="14">
    <source>
        <dbReference type="Proteomes" id="UP000070412"/>
    </source>
</evidence>
<keyword evidence="6 9" id="KW-0486">Methionine biosynthesis</keyword>
<evidence type="ECO:0000256" key="9">
    <source>
        <dbReference type="HAMAP-Rule" id="MF_03116"/>
    </source>
</evidence>